<dbReference type="RefSeq" id="WP_378252615.1">
    <property type="nucleotide sequence ID" value="NZ_JBHSIT010000002.1"/>
</dbReference>
<dbReference type="Proteomes" id="UP001595872">
    <property type="component" value="Unassembled WGS sequence"/>
</dbReference>
<dbReference type="InterPro" id="IPR021124">
    <property type="entry name" value="CRISPR-assoc_prot_Cas5"/>
</dbReference>
<name>A0ABV9TRX9_9ACTN</name>
<dbReference type="InterPro" id="IPR010147">
    <property type="entry name" value="CRISPR-assoc_prot_CasD"/>
</dbReference>
<organism evidence="2 3">
    <name type="scientific">Actinomadura gamaensis</name>
    <dbReference type="NCBI Taxonomy" id="1763541"/>
    <lineage>
        <taxon>Bacteria</taxon>
        <taxon>Bacillati</taxon>
        <taxon>Actinomycetota</taxon>
        <taxon>Actinomycetes</taxon>
        <taxon>Streptosporangiales</taxon>
        <taxon>Thermomonosporaceae</taxon>
        <taxon>Actinomadura</taxon>
    </lineage>
</organism>
<accession>A0ABV9TRX9</accession>
<dbReference type="EMBL" id="JBHSIT010000002">
    <property type="protein sequence ID" value="MFC4906873.1"/>
    <property type="molecule type" value="Genomic_DNA"/>
</dbReference>
<reference evidence="3" key="1">
    <citation type="journal article" date="2019" name="Int. J. Syst. Evol. Microbiol.">
        <title>The Global Catalogue of Microorganisms (GCM) 10K type strain sequencing project: providing services to taxonomists for standard genome sequencing and annotation.</title>
        <authorList>
            <consortium name="The Broad Institute Genomics Platform"/>
            <consortium name="The Broad Institute Genome Sequencing Center for Infectious Disease"/>
            <person name="Wu L."/>
            <person name="Ma J."/>
        </authorList>
    </citation>
    <scope>NUCLEOTIDE SEQUENCE [LARGE SCALE GENOMIC DNA]</scope>
    <source>
        <strain evidence="3">KLKA75</strain>
    </source>
</reference>
<dbReference type="NCBIfam" id="TIGR02593">
    <property type="entry name" value="CRISPR_cas5"/>
    <property type="match status" value="1"/>
</dbReference>
<proteinExistence type="predicted"/>
<comment type="caution">
    <text evidence="2">The sequence shown here is derived from an EMBL/GenBank/DDBJ whole genome shotgun (WGS) entry which is preliminary data.</text>
</comment>
<dbReference type="CDD" id="cd09645">
    <property type="entry name" value="Cas5_I-E"/>
    <property type="match status" value="1"/>
</dbReference>
<evidence type="ECO:0000256" key="1">
    <source>
        <dbReference type="ARBA" id="ARBA00023118"/>
    </source>
</evidence>
<evidence type="ECO:0000313" key="3">
    <source>
        <dbReference type="Proteomes" id="UP001595872"/>
    </source>
</evidence>
<sequence>MSVLLLRLAGPLQCWGIASRHNTRSTRTAPTKSGVIGLLASALGRPRGADLTDLTMLDFGVRVDQPGALLVDYHVVTAASRSADPALRRLPTASGATLQPKDSTKVTRRHYLTDAVFVAALQGRDIAHLAEALRHPRHPLYLGRRSCPPSRPVLMDLTPHPSVEVALQQAAWQAGPAERHRHRGHEHVLCEVVLDDHEGDDVLTDLPFPSLPSLRRFGPRTVTHKRVAVPVRPDRDIAPPHDPMDLLG</sequence>
<dbReference type="InterPro" id="IPR013422">
    <property type="entry name" value="CRISPR-assoc_prot_Cas5_N"/>
</dbReference>
<gene>
    <name evidence="2" type="primary">cas5e</name>
    <name evidence="2" type="ORF">ACFPCY_06050</name>
</gene>
<keyword evidence="1" id="KW-0051">Antiviral defense</keyword>
<dbReference type="Pfam" id="PF09704">
    <property type="entry name" value="Cas_Cas5d"/>
    <property type="match status" value="1"/>
</dbReference>
<dbReference type="Gene3D" id="3.30.70.2660">
    <property type="match status" value="1"/>
</dbReference>
<dbReference type="NCBIfam" id="TIGR01868">
    <property type="entry name" value="casD_Cas5e"/>
    <property type="match status" value="1"/>
</dbReference>
<keyword evidence="3" id="KW-1185">Reference proteome</keyword>
<evidence type="ECO:0000313" key="2">
    <source>
        <dbReference type="EMBL" id="MFC4906873.1"/>
    </source>
</evidence>
<protein>
    <submittedName>
        <fullName evidence="2">Type I-E CRISPR-associated protein Cas5/CasD</fullName>
    </submittedName>
</protein>